<keyword evidence="3" id="KW-1185">Reference proteome</keyword>
<evidence type="ECO:0008006" key="4">
    <source>
        <dbReference type="Google" id="ProtNLM"/>
    </source>
</evidence>
<dbReference type="PATRIC" id="fig|1280951.3.peg.2634"/>
<dbReference type="Proteomes" id="UP000025061">
    <property type="component" value="Unassembled WGS sequence"/>
</dbReference>
<evidence type="ECO:0000313" key="2">
    <source>
        <dbReference type="EMBL" id="KCZ91522.1"/>
    </source>
</evidence>
<protein>
    <recommendedName>
        <fullName evidence="4">Lipoprotein</fullName>
    </recommendedName>
</protein>
<dbReference type="AlphaFoldDB" id="A0A059FLR2"/>
<feature type="chain" id="PRO_5001577530" description="Lipoprotein" evidence="1">
    <location>
        <begin position="17"/>
        <end position="97"/>
    </location>
</feature>
<reference evidence="2 3" key="1">
    <citation type="submission" date="2013-04" db="EMBL/GenBank/DDBJ databases">
        <title>Hyphomonas hirschiana VP5 Genome Sequencing.</title>
        <authorList>
            <person name="Lai Q."/>
            <person name="Shao Z."/>
        </authorList>
    </citation>
    <scope>NUCLEOTIDE SEQUENCE [LARGE SCALE GENOMIC DNA]</scope>
    <source>
        <strain evidence="2 3">VP5</strain>
    </source>
</reference>
<keyword evidence="1" id="KW-0732">Signal</keyword>
<organism evidence="2 3">
    <name type="scientific">Hyphomonas hirschiana VP5</name>
    <dbReference type="NCBI Taxonomy" id="1280951"/>
    <lineage>
        <taxon>Bacteria</taxon>
        <taxon>Pseudomonadati</taxon>
        <taxon>Pseudomonadota</taxon>
        <taxon>Alphaproteobacteria</taxon>
        <taxon>Hyphomonadales</taxon>
        <taxon>Hyphomonadaceae</taxon>
        <taxon>Hyphomonas</taxon>
    </lineage>
</organism>
<feature type="signal peptide" evidence="1">
    <location>
        <begin position="1"/>
        <end position="16"/>
    </location>
</feature>
<dbReference type="EMBL" id="ARYI01000011">
    <property type="protein sequence ID" value="KCZ91522.1"/>
    <property type="molecule type" value="Genomic_DNA"/>
</dbReference>
<accession>A0A059FLR2</accession>
<gene>
    <name evidence="2" type="ORF">HHI_13059</name>
</gene>
<sequence length="97" mass="10959">MILSISFMFVAGSASADISYMESGYGITFEGCDYDKIINLKNGYVWECSEYGYTYHYGEMTVLEVNGKSKLCVGDLEEALEEYPDGDCYDGTLYQMR</sequence>
<comment type="caution">
    <text evidence="2">The sequence shown here is derived from an EMBL/GenBank/DDBJ whole genome shotgun (WGS) entry which is preliminary data.</text>
</comment>
<evidence type="ECO:0000313" key="3">
    <source>
        <dbReference type="Proteomes" id="UP000025061"/>
    </source>
</evidence>
<evidence type="ECO:0000256" key="1">
    <source>
        <dbReference type="SAM" id="SignalP"/>
    </source>
</evidence>
<proteinExistence type="predicted"/>
<name>A0A059FLR2_9PROT</name>